<reference evidence="1 2" key="1">
    <citation type="submission" date="2019-10" db="EMBL/GenBank/DDBJ databases">
        <title>Sequencing and Assembly of Multiple Reported Metal-Biooxidizing Members of the Extremely Thermoacidophilic Archaeal Family Sulfolobaceae.</title>
        <authorList>
            <person name="Counts J.A."/>
            <person name="Kelly R.M."/>
        </authorList>
    </citation>
    <scope>NUCLEOTIDE SEQUENCE [LARGE SCALE GENOMIC DNA]</scope>
    <source>
        <strain evidence="1 2">DSM 6482</strain>
    </source>
</reference>
<sequence>MKFVLRIKEEIPRDRLKELGFDGIIEKDGNTLVIYDKDKLKLEITDKPENVEDKALVLSKPYYRAKAKFVILRYMPLSIREIHQYKSPVLIDGINDISLYPKVESMKPWGIITEDKNFVDMIRKIINKSK</sequence>
<protein>
    <submittedName>
        <fullName evidence="1">Uncharacterized protein</fullName>
    </submittedName>
</protein>
<name>A0A6A9QL04_SULME</name>
<comment type="caution">
    <text evidence="1">The sequence shown here is derived from an EMBL/GenBank/DDBJ whole genome shotgun (WGS) entry which is preliminary data.</text>
</comment>
<dbReference type="EMBL" id="WGGD01000005">
    <property type="protein sequence ID" value="MUN28819.1"/>
    <property type="molecule type" value="Genomic_DNA"/>
</dbReference>
<gene>
    <name evidence="1" type="ORF">GC250_05065</name>
</gene>
<organism evidence="1 2">
    <name type="scientific">Sulfuracidifex metallicus DSM 6482 = JCM 9184</name>
    <dbReference type="NCBI Taxonomy" id="523847"/>
    <lineage>
        <taxon>Archaea</taxon>
        <taxon>Thermoproteota</taxon>
        <taxon>Thermoprotei</taxon>
        <taxon>Sulfolobales</taxon>
        <taxon>Sulfolobaceae</taxon>
        <taxon>Sulfuracidifex</taxon>
    </lineage>
</organism>
<dbReference type="RefSeq" id="WP_054837644.1">
    <property type="nucleotide sequence ID" value="NZ_BBBY01000001.1"/>
</dbReference>
<evidence type="ECO:0000313" key="1">
    <source>
        <dbReference type="EMBL" id="MUN28819.1"/>
    </source>
</evidence>
<dbReference type="OrthoDB" id="378495at2157"/>
<accession>A0A6A9QL04</accession>
<evidence type="ECO:0000313" key="2">
    <source>
        <dbReference type="Proteomes" id="UP000470772"/>
    </source>
</evidence>
<keyword evidence="2" id="KW-1185">Reference proteome</keyword>
<dbReference type="AlphaFoldDB" id="A0A6A9QL04"/>
<proteinExistence type="predicted"/>
<dbReference type="Proteomes" id="UP000470772">
    <property type="component" value="Unassembled WGS sequence"/>
</dbReference>